<feature type="domain" description="EamA" evidence="2">
    <location>
        <begin position="8"/>
        <end position="146"/>
    </location>
</feature>
<sequence length="325" mass="35286">MVKNSVLKGVFLVALGATSYGMLATFVKLAYKEGYTTAEITFAQFAFGIIGMLLINLFLRIKNKNSAEKASPKNIKQLMLAGSSTGLTSIFYYLAVKFDIPVSIAIVLLMQTVWMGVLLEMILEKKLPSKLKIISVIIVLIGTALATNLMNTSAHLNPLGIFFGLLAAASFTTTMFTANSIATNISAPQRSLYMLFGGGILVLIFTIITQISPSQSESFNQMMGIFSTPKVFNYSIFLKWGIVLSLFGTVIPPLLLNAGFPLTGIGLGSIVSSLELPVSVLMAFFLLHEQVALSQWIGIILIITAIVVMNLKKKNKVLPEILNED</sequence>
<dbReference type="PANTHER" id="PTHR22911:SF137">
    <property type="entry name" value="SOLUTE CARRIER FAMILY 35 MEMBER G2-RELATED"/>
    <property type="match status" value="1"/>
</dbReference>
<accession>A0A1I3DNG0</accession>
<dbReference type="EMBL" id="FOQT01000001">
    <property type="protein sequence ID" value="SFH88270.1"/>
    <property type="molecule type" value="Genomic_DNA"/>
</dbReference>
<keyword evidence="1" id="KW-0812">Transmembrane</keyword>
<feature type="transmembrane region" description="Helical" evidence="1">
    <location>
        <begin position="267"/>
        <end position="287"/>
    </location>
</feature>
<gene>
    <name evidence="3" type="ORF">SAMN05443292_0597</name>
</gene>
<feature type="transmembrane region" description="Helical" evidence="1">
    <location>
        <begin position="78"/>
        <end position="94"/>
    </location>
</feature>
<feature type="transmembrane region" description="Helical" evidence="1">
    <location>
        <begin position="293"/>
        <end position="311"/>
    </location>
</feature>
<feature type="domain" description="EamA" evidence="2">
    <location>
        <begin position="159"/>
        <end position="310"/>
    </location>
</feature>
<dbReference type="SUPFAM" id="SSF103481">
    <property type="entry name" value="Multidrug resistance efflux transporter EmrE"/>
    <property type="match status" value="2"/>
</dbReference>
<evidence type="ECO:0000256" key="1">
    <source>
        <dbReference type="SAM" id="Phobius"/>
    </source>
</evidence>
<feature type="transmembrane region" description="Helical" evidence="1">
    <location>
        <begin position="231"/>
        <end position="255"/>
    </location>
</feature>
<keyword evidence="1" id="KW-1133">Transmembrane helix</keyword>
<evidence type="ECO:0000313" key="3">
    <source>
        <dbReference type="EMBL" id="SFH88270.1"/>
    </source>
</evidence>
<evidence type="ECO:0000313" key="4">
    <source>
        <dbReference type="Proteomes" id="UP000198931"/>
    </source>
</evidence>
<dbReference type="Proteomes" id="UP000198931">
    <property type="component" value="Unassembled WGS sequence"/>
</dbReference>
<proteinExistence type="predicted"/>
<dbReference type="STRING" id="1125876.SAMN05443292_0597"/>
<keyword evidence="1" id="KW-0472">Membrane</keyword>
<feature type="transmembrane region" description="Helical" evidence="1">
    <location>
        <begin position="193"/>
        <end position="211"/>
    </location>
</feature>
<dbReference type="OrthoDB" id="3180815at2"/>
<reference evidence="3 4" key="1">
    <citation type="submission" date="2016-10" db="EMBL/GenBank/DDBJ databases">
        <authorList>
            <person name="de Groot N.N."/>
        </authorList>
    </citation>
    <scope>NUCLEOTIDE SEQUENCE [LARGE SCALE GENOMIC DNA]</scope>
    <source>
        <strain evidence="3 4">DSM 26000</strain>
    </source>
</reference>
<dbReference type="InterPro" id="IPR037185">
    <property type="entry name" value="EmrE-like"/>
</dbReference>
<dbReference type="GO" id="GO:0016020">
    <property type="term" value="C:membrane"/>
    <property type="evidence" value="ECO:0007669"/>
    <property type="project" value="InterPro"/>
</dbReference>
<feature type="transmembrane region" description="Helical" evidence="1">
    <location>
        <begin position="37"/>
        <end position="58"/>
    </location>
</feature>
<dbReference type="Pfam" id="PF00892">
    <property type="entry name" value="EamA"/>
    <property type="match status" value="2"/>
</dbReference>
<feature type="transmembrane region" description="Helical" evidence="1">
    <location>
        <begin position="131"/>
        <end position="149"/>
    </location>
</feature>
<organism evidence="3 4">
    <name type="scientific">Halpernia frigidisoli</name>
    <dbReference type="NCBI Taxonomy" id="1125876"/>
    <lineage>
        <taxon>Bacteria</taxon>
        <taxon>Pseudomonadati</taxon>
        <taxon>Bacteroidota</taxon>
        <taxon>Flavobacteriia</taxon>
        <taxon>Flavobacteriales</taxon>
        <taxon>Weeksellaceae</taxon>
        <taxon>Chryseobacterium group</taxon>
        <taxon>Halpernia</taxon>
    </lineage>
</organism>
<dbReference type="AlphaFoldDB" id="A0A1I3DNG0"/>
<evidence type="ECO:0000259" key="2">
    <source>
        <dbReference type="Pfam" id="PF00892"/>
    </source>
</evidence>
<name>A0A1I3DNG0_9FLAO</name>
<dbReference type="PANTHER" id="PTHR22911">
    <property type="entry name" value="ACYL-MALONYL CONDENSING ENZYME-RELATED"/>
    <property type="match status" value="1"/>
</dbReference>
<dbReference type="InterPro" id="IPR000620">
    <property type="entry name" value="EamA_dom"/>
</dbReference>
<feature type="transmembrane region" description="Helical" evidence="1">
    <location>
        <begin position="161"/>
        <end position="181"/>
    </location>
</feature>
<feature type="transmembrane region" description="Helical" evidence="1">
    <location>
        <begin position="100"/>
        <end position="119"/>
    </location>
</feature>
<dbReference type="RefSeq" id="WP_090078660.1">
    <property type="nucleotide sequence ID" value="NZ_FOQT01000001.1"/>
</dbReference>
<keyword evidence="4" id="KW-1185">Reference proteome</keyword>
<feature type="transmembrane region" description="Helical" evidence="1">
    <location>
        <begin position="12"/>
        <end position="31"/>
    </location>
</feature>
<protein>
    <submittedName>
        <fullName evidence="3">Threonine/homoserine efflux transporter RhtA</fullName>
    </submittedName>
</protein>